<accession>A0A9P1BX09</accession>
<evidence type="ECO:0000313" key="4">
    <source>
        <dbReference type="Proteomes" id="UP001152797"/>
    </source>
</evidence>
<organism evidence="2">
    <name type="scientific">Cladocopium goreaui</name>
    <dbReference type="NCBI Taxonomy" id="2562237"/>
    <lineage>
        <taxon>Eukaryota</taxon>
        <taxon>Sar</taxon>
        <taxon>Alveolata</taxon>
        <taxon>Dinophyceae</taxon>
        <taxon>Suessiales</taxon>
        <taxon>Symbiodiniaceae</taxon>
        <taxon>Cladocopium</taxon>
    </lineage>
</organism>
<dbReference type="Proteomes" id="UP001152797">
    <property type="component" value="Unassembled WGS sequence"/>
</dbReference>
<feature type="compositionally biased region" description="Basic residues" evidence="1">
    <location>
        <begin position="169"/>
        <end position="185"/>
    </location>
</feature>
<comment type="caution">
    <text evidence="2">The sequence shown here is derived from an EMBL/GenBank/DDBJ whole genome shotgun (WGS) entry which is preliminary data.</text>
</comment>
<keyword evidence="4" id="KW-1185">Reference proteome</keyword>
<sequence length="221" mass="24232">MAARLRLSPHYSTLAKLAASDDDDKLSLDVDAKASEEIAAICRHLDLKCEVLPAPPGSSASKRITVTRAPNAFDEEEAEPEAATVAPRPAMVSGKERLAERYGKKPPKAAVEAENLLEKSELPKLADFYRALVDAYPGFHVPLAKLLSQNLRAAGVSGVSSSSDSEEKKRKKKKKKEKKKAKKDKKAKEVRDVVAMALLTEIVYCQENKMEKLKSDSSENK</sequence>
<evidence type="ECO:0000313" key="3">
    <source>
        <dbReference type="EMBL" id="CAL4768054.1"/>
    </source>
</evidence>
<evidence type="ECO:0000256" key="1">
    <source>
        <dbReference type="SAM" id="MobiDB-lite"/>
    </source>
</evidence>
<reference evidence="3 4" key="2">
    <citation type="submission" date="2024-05" db="EMBL/GenBank/DDBJ databases">
        <authorList>
            <person name="Chen Y."/>
            <person name="Shah S."/>
            <person name="Dougan E. K."/>
            <person name="Thang M."/>
            <person name="Chan C."/>
        </authorList>
    </citation>
    <scope>NUCLEOTIDE SEQUENCE [LARGE SCALE GENOMIC DNA]</scope>
</reference>
<dbReference type="OrthoDB" id="445748at2759"/>
<protein>
    <submittedName>
        <fullName evidence="3">Histone deacetylase 18</fullName>
    </submittedName>
</protein>
<dbReference type="AlphaFoldDB" id="A0A9P1BX09"/>
<proteinExistence type="predicted"/>
<dbReference type="EMBL" id="CAMXCT020000580">
    <property type="protein sequence ID" value="CAL1134117.1"/>
    <property type="molecule type" value="Genomic_DNA"/>
</dbReference>
<name>A0A9P1BX09_9DINO</name>
<dbReference type="EMBL" id="CAMXCT030000580">
    <property type="protein sequence ID" value="CAL4768054.1"/>
    <property type="molecule type" value="Genomic_DNA"/>
</dbReference>
<evidence type="ECO:0000313" key="2">
    <source>
        <dbReference type="EMBL" id="CAI3980742.1"/>
    </source>
</evidence>
<feature type="region of interest" description="Disordered" evidence="1">
    <location>
        <begin position="155"/>
        <end position="188"/>
    </location>
</feature>
<gene>
    <name evidence="2" type="ORF">C1SCF055_LOCUS8600</name>
</gene>
<reference evidence="2" key="1">
    <citation type="submission" date="2022-10" db="EMBL/GenBank/DDBJ databases">
        <authorList>
            <person name="Chen Y."/>
            <person name="Dougan E. K."/>
            <person name="Chan C."/>
            <person name="Rhodes N."/>
            <person name="Thang M."/>
        </authorList>
    </citation>
    <scope>NUCLEOTIDE SEQUENCE</scope>
</reference>
<dbReference type="EMBL" id="CAMXCT010000580">
    <property type="protein sequence ID" value="CAI3980742.1"/>
    <property type="molecule type" value="Genomic_DNA"/>
</dbReference>